<evidence type="ECO:0000256" key="1">
    <source>
        <dbReference type="ARBA" id="ARBA00023211"/>
    </source>
</evidence>
<dbReference type="PANTHER" id="PTHR21621:SF0">
    <property type="entry name" value="BETA-CITRYLGLUTAMATE SYNTHASE B-RELATED"/>
    <property type="match status" value="1"/>
</dbReference>
<protein>
    <submittedName>
        <fullName evidence="4">Cyanophycin synthetase</fullName>
    </submittedName>
</protein>
<keyword evidence="2" id="KW-0067">ATP-binding</keyword>
<dbReference type="Gene3D" id="3.30.1490.20">
    <property type="entry name" value="ATP-grasp fold, A domain"/>
    <property type="match status" value="1"/>
</dbReference>
<dbReference type="EMBL" id="FOFP01000045">
    <property type="protein sequence ID" value="SER50241.1"/>
    <property type="molecule type" value="Genomic_DNA"/>
</dbReference>
<keyword evidence="2" id="KW-0547">Nucleotide-binding</keyword>
<reference evidence="4 5" key="1">
    <citation type="submission" date="2016-10" db="EMBL/GenBank/DDBJ databases">
        <authorList>
            <person name="Varghese N."/>
            <person name="Submissions S."/>
        </authorList>
    </citation>
    <scope>NUCLEOTIDE SEQUENCE [LARGE SCALE GENOMIC DNA]</scope>
    <source>
        <strain evidence="4 5">CIP 109853</strain>
    </source>
</reference>
<organism evidence="4 5">
    <name type="scientific">Pseudomonas cuatrocienegasensis</name>
    <dbReference type="NCBI Taxonomy" id="543360"/>
    <lineage>
        <taxon>Bacteria</taxon>
        <taxon>Pseudomonadati</taxon>
        <taxon>Pseudomonadota</taxon>
        <taxon>Gammaproteobacteria</taxon>
        <taxon>Pseudomonadales</taxon>
        <taxon>Pseudomonadaceae</taxon>
        <taxon>Pseudomonas</taxon>
    </lineage>
</organism>
<proteinExistence type="predicted"/>
<keyword evidence="1" id="KW-0464">Manganese</keyword>
<name>A0ABY1BRZ5_9PSED</name>
<dbReference type="PROSITE" id="PS50975">
    <property type="entry name" value="ATP_GRASP"/>
    <property type="match status" value="1"/>
</dbReference>
<dbReference type="InterPro" id="IPR011761">
    <property type="entry name" value="ATP-grasp"/>
</dbReference>
<dbReference type="RefSeq" id="WP_069519278.1">
    <property type="nucleotide sequence ID" value="NZ_FOFP01000045.1"/>
</dbReference>
<dbReference type="InterPro" id="IPR013815">
    <property type="entry name" value="ATP_grasp_subdomain_1"/>
</dbReference>
<evidence type="ECO:0000259" key="3">
    <source>
        <dbReference type="PROSITE" id="PS50975"/>
    </source>
</evidence>
<evidence type="ECO:0000313" key="4">
    <source>
        <dbReference type="EMBL" id="SER50241.1"/>
    </source>
</evidence>
<accession>A0ABY1BRZ5</accession>
<evidence type="ECO:0000313" key="5">
    <source>
        <dbReference type="Proteomes" id="UP000198512"/>
    </source>
</evidence>
<comment type="caution">
    <text evidence="4">The sequence shown here is derived from an EMBL/GenBank/DDBJ whole genome shotgun (WGS) entry which is preliminary data.</text>
</comment>
<evidence type="ECO:0000256" key="2">
    <source>
        <dbReference type="PROSITE-ProRule" id="PRU00409"/>
    </source>
</evidence>
<keyword evidence="5" id="KW-1185">Reference proteome</keyword>
<feature type="domain" description="ATP-grasp" evidence="3">
    <location>
        <begin position="233"/>
        <end position="484"/>
    </location>
</feature>
<dbReference type="Gene3D" id="3.30.470.20">
    <property type="entry name" value="ATP-grasp fold, B domain"/>
    <property type="match status" value="1"/>
</dbReference>
<gene>
    <name evidence="4" type="ORF">SAMN05216600_1451</name>
</gene>
<dbReference type="SUPFAM" id="SSF56059">
    <property type="entry name" value="Glutathione synthetase ATP-binding domain-like"/>
    <property type="match status" value="1"/>
</dbReference>
<sequence length="617" mass="66266">MNQPFLPAAGFHGRLRQPEQTLRLQLSHCPTAIDWPALDQWLSDRLGLALQSPVQALSAFAQEPGLAADVAAVLWRILQVAAELQRVARLPVFEPGQLLNVQADKARPGGWLADVCVAHIDYVPEHKTRLAYEAATLLVLGVASAPANFVATEPLYQQLELKVLQPLRTVMPVGKSALPLLACAHERGIPWRHLGAGVFRLGWGAQSLYLQNSKVSSDSAVGVVVAQNKWVTAEWMRRAGLPAPHNRMASNEQEALAAQAALGWPLVIKPADRDRGEGVVVGITHETQLLAAFRQAAKLSSQILVERQASGVCHRVLVVRGQVIYVVKRLPIAVCGDGQQTIAQLIDVANQQQLALPSWARAPLYPCDELTKACLLQAGLDLTSVLAAGTWARLRPIESTDWGGLDEDYSSSLHPDNAALACRAAALFGLDVAGIDIISPDITQPWYANAAIINEVNSAPVLGQSDSSRRTLAQVLNRLLPARGRIHIEACVGATQALDMARARQQAWQAKGMACYLTSHDLTLDPSGHVQHMAQDGLFARCLALLADTQVQAIVLLVQTDELLHSGLPVDALNELVHSGESLLSTRQNGQSAAPSCTDKVMAFLAGYASVGCGSAE</sequence>
<dbReference type="Proteomes" id="UP000198512">
    <property type="component" value="Unassembled WGS sequence"/>
</dbReference>
<dbReference type="PANTHER" id="PTHR21621">
    <property type="entry name" value="RIBOSOMAL PROTEIN S6 MODIFICATION PROTEIN"/>
    <property type="match status" value="1"/>
</dbReference>